<dbReference type="InterPro" id="IPR002129">
    <property type="entry name" value="PyrdxlP-dep_de-COase"/>
</dbReference>
<name>A0A9Q1K9E5_9CARY</name>
<dbReference type="AlphaFoldDB" id="A0A9Q1K9E5"/>
<dbReference type="SUPFAM" id="SSF53383">
    <property type="entry name" value="PLP-dependent transferases"/>
    <property type="match status" value="1"/>
</dbReference>
<proteinExistence type="inferred from homology"/>
<evidence type="ECO:0000256" key="4">
    <source>
        <dbReference type="ARBA" id="ARBA00022898"/>
    </source>
</evidence>
<dbReference type="GO" id="GO:0016831">
    <property type="term" value="F:carboxy-lyase activity"/>
    <property type="evidence" value="ECO:0007669"/>
    <property type="project" value="TreeGrafter"/>
</dbReference>
<evidence type="ECO:0000313" key="9">
    <source>
        <dbReference type="EMBL" id="KAJ8439856.1"/>
    </source>
</evidence>
<dbReference type="GO" id="GO:0019752">
    <property type="term" value="P:carboxylic acid metabolic process"/>
    <property type="evidence" value="ECO:0007669"/>
    <property type="project" value="InterPro"/>
</dbReference>
<keyword evidence="3" id="KW-0210">Decarboxylase</keyword>
<dbReference type="Proteomes" id="UP001153076">
    <property type="component" value="Unassembled WGS sequence"/>
</dbReference>
<dbReference type="InterPro" id="IPR010977">
    <property type="entry name" value="Aromatic_deC"/>
</dbReference>
<dbReference type="GO" id="GO:0030170">
    <property type="term" value="F:pyridoxal phosphate binding"/>
    <property type="evidence" value="ECO:0007669"/>
    <property type="project" value="InterPro"/>
</dbReference>
<dbReference type="InterPro" id="IPR015422">
    <property type="entry name" value="PyrdxlP-dep_Trfase_small"/>
</dbReference>
<evidence type="ECO:0000313" key="10">
    <source>
        <dbReference type="Proteomes" id="UP001153076"/>
    </source>
</evidence>
<reference evidence="9" key="1">
    <citation type="submission" date="2022-04" db="EMBL/GenBank/DDBJ databases">
        <title>Carnegiea gigantea Genome sequencing and assembly v2.</title>
        <authorList>
            <person name="Copetti D."/>
            <person name="Sanderson M.J."/>
            <person name="Burquez A."/>
            <person name="Wojciechowski M.F."/>
        </authorList>
    </citation>
    <scope>NUCLEOTIDE SEQUENCE</scope>
    <source>
        <strain evidence="9">SGP5-SGP5p</strain>
        <tissue evidence="9">Aerial part</tissue>
    </source>
</reference>
<dbReference type="InterPro" id="IPR015421">
    <property type="entry name" value="PyrdxlP-dep_Trfase_major"/>
</dbReference>
<dbReference type="PANTHER" id="PTHR11999:SF157">
    <property type="entry name" value="TRYPTOPHAN DECARBOXYLASE 1"/>
    <property type="match status" value="1"/>
</dbReference>
<accession>A0A9Q1K9E5</accession>
<comment type="similarity">
    <text evidence="2 7">Belongs to the group II decarboxylase family.</text>
</comment>
<evidence type="ECO:0000256" key="1">
    <source>
        <dbReference type="ARBA" id="ARBA00001933"/>
    </source>
</evidence>
<dbReference type="GO" id="GO:0005737">
    <property type="term" value="C:cytoplasm"/>
    <property type="evidence" value="ECO:0007669"/>
    <property type="project" value="TreeGrafter"/>
</dbReference>
<dbReference type="InterPro" id="IPR015424">
    <property type="entry name" value="PyrdxlP-dep_Trfase"/>
</dbReference>
<dbReference type="Gene3D" id="3.40.640.10">
    <property type="entry name" value="Type I PLP-dependent aspartate aminotransferase-like (Major domain)"/>
    <property type="match status" value="1"/>
</dbReference>
<dbReference type="Gene3D" id="3.90.1150.10">
    <property type="entry name" value="Aspartate Aminotransferase, domain 1"/>
    <property type="match status" value="1"/>
</dbReference>
<comment type="caution">
    <text evidence="9">The sequence shown here is derived from an EMBL/GenBank/DDBJ whole genome shotgun (WGS) entry which is preliminary data.</text>
</comment>
<evidence type="ECO:0000256" key="3">
    <source>
        <dbReference type="ARBA" id="ARBA00022793"/>
    </source>
</evidence>
<keyword evidence="10" id="KW-1185">Reference proteome</keyword>
<keyword evidence="4 6" id="KW-0663">Pyridoxal phosphate</keyword>
<comment type="cofactor">
    <cofactor evidence="1 6 7">
        <name>pyridoxal 5'-phosphate</name>
        <dbReference type="ChEBI" id="CHEBI:597326"/>
    </cofactor>
</comment>
<dbReference type="OrthoDB" id="639767at2759"/>
<dbReference type="Pfam" id="PF00282">
    <property type="entry name" value="Pyridoxal_deC"/>
    <property type="match status" value="2"/>
</dbReference>
<protein>
    <recommendedName>
        <fullName evidence="11">Tyrosine decarboxylase</fullName>
    </recommendedName>
</protein>
<dbReference type="PANTHER" id="PTHR11999">
    <property type="entry name" value="GROUP II PYRIDOXAL-5-PHOSPHATE DECARBOXYLASE"/>
    <property type="match status" value="1"/>
</dbReference>
<gene>
    <name evidence="9" type="ORF">Cgig2_003922</name>
</gene>
<evidence type="ECO:0008006" key="11">
    <source>
        <dbReference type="Google" id="ProtNLM"/>
    </source>
</evidence>
<evidence type="ECO:0000256" key="8">
    <source>
        <dbReference type="SAM" id="MobiDB-lite"/>
    </source>
</evidence>
<evidence type="ECO:0000256" key="5">
    <source>
        <dbReference type="ARBA" id="ARBA00023239"/>
    </source>
</evidence>
<evidence type="ECO:0000256" key="7">
    <source>
        <dbReference type="RuleBase" id="RU000382"/>
    </source>
</evidence>
<dbReference type="EMBL" id="JAKOGI010000205">
    <property type="protein sequence ID" value="KAJ8439856.1"/>
    <property type="molecule type" value="Genomic_DNA"/>
</dbReference>
<evidence type="ECO:0000256" key="6">
    <source>
        <dbReference type="PIRSR" id="PIRSR602129-50"/>
    </source>
</evidence>
<sequence length="310" mass="34255">MASHGTTSTTAVDPVEQLVHVAEDYGMWVHVDAAYAGSACICPEFRHYLDGVERVDSLSLALHKSSRLWLVLTSHGVQNLQSHLRSDVGLVRTFEGLVRSDPHPRFEILVPVNFGLVCFGLRGSESKRTQALNKELLEQVNSTGWVYMTHAIAGGVYMLRFAVGSTLTQEHRVVAAWKASESCKQKPRVHPRLDPVLSEKNAIGSGASHYGKDHKWTCTDQEPLQSAKRKARHTSIPKMKLKETLTAEGIGNHQQERVSNSNSIGKEKDKGKIVVDVTDRSAAHEKGKLPITEKVDQDLIIKDTSPKKVA</sequence>
<feature type="region of interest" description="Disordered" evidence="8">
    <location>
        <begin position="246"/>
        <end position="272"/>
    </location>
</feature>
<evidence type="ECO:0000256" key="2">
    <source>
        <dbReference type="ARBA" id="ARBA00009533"/>
    </source>
</evidence>
<organism evidence="9 10">
    <name type="scientific">Carnegiea gigantea</name>
    <dbReference type="NCBI Taxonomy" id="171969"/>
    <lineage>
        <taxon>Eukaryota</taxon>
        <taxon>Viridiplantae</taxon>
        <taxon>Streptophyta</taxon>
        <taxon>Embryophyta</taxon>
        <taxon>Tracheophyta</taxon>
        <taxon>Spermatophyta</taxon>
        <taxon>Magnoliopsida</taxon>
        <taxon>eudicotyledons</taxon>
        <taxon>Gunneridae</taxon>
        <taxon>Pentapetalae</taxon>
        <taxon>Caryophyllales</taxon>
        <taxon>Cactineae</taxon>
        <taxon>Cactaceae</taxon>
        <taxon>Cactoideae</taxon>
        <taxon>Echinocereeae</taxon>
        <taxon>Carnegiea</taxon>
    </lineage>
</organism>
<feature type="modified residue" description="N6-(pyridoxal phosphate)lysine" evidence="6">
    <location>
        <position position="64"/>
    </location>
</feature>
<keyword evidence="5 7" id="KW-0456">Lyase</keyword>